<evidence type="ECO:0000313" key="4">
    <source>
        <dbReference type="EMBL" id="PSL06857.1"/>
    </source>
</evidence>
<dbReference type="Pfam" id="PF13558">
    <property type="entry name" value="SbcC_Walker_B"/>
    <property type="match status" value="1"/>
</dbReference>
<keyword evidence="1 2" id="KW-0175">Coiled coil</keyword>
<dbReference type="SUPFAM" id="SSF52540">
    <property type="entry name" value="P-loop containing nucleoside triphosphate hydrolases"/>
    <property type="match status" value="1"/>
</dbReference>
<reference evidence="4 5" key="1">
    <citation type="submission" date="2018-03" db="EMBL/GenBank/DDBJ databases">
        <title>Genomic Encyclopedia of Archaeal and Bacterial Type Strains, Phase II (KMG-II): from individual species to whole genera.</title>
        <authorList>
            <person name="Goeker M."/>
        </authorList>
    </citation>
    <scope>NUCLEOTIDE SEQUENCE [LARGE SCALE GENOMIC DNA]</scope>
    <source>
        <strain evidence="4 5">DSM 45211</strain>
    </source>
</reference>
<feature type="compositionally biased region" description="Basic and acidic residues" evidence="3">
    <location>
        <begin position="368"/>
        <end position="386"/>
    </location>
</feature>
<dbReference type="EMBL" id="PYGE01000002">
    <property type="protein sequence ID" value="PSL06857.1"/>
    <property type="molecule type" value="Genomic_DNA"/>
</dbReference>
<feature type="coiled-coil region" evidence="2">
    <location>
        <begin position="301"/>
        <end position="328"/>
    </location>
</feature>
<comment type="caution">
    <text evidence="4">The sequence shown here is derived from an EMBL/GenBank/DDBJ whole genome shotgun (WGS) entry which is preliminary data.</text>
</comment>
<evidence type="ECO:0000256" key="2">
    <source>
        <dbReference type="SAM" id="Coils"/>
    </source>
</evidence>
<dbReference type="PANTHER" id="PTHR23160:SF19">
    <property type="entry name" value="MYOSIN HEAVY CHAIN-RELATED PROTEIN"/>
    <property type="match status" value="1"/>
</dbReference>
<dbReference type="PANTHER" id="PTHR23160">
    <property type="entry name" value="SYNAPTONEMAL COMPLEX PROTEIN-RELATED"/>
    <property type="match status" value="1"/>
</dbReference>
<evidence type="ECO:0000313" key="5">
    <source>
        <dbReference type="Proteomes" id="UP000243528"/>
    </source>
</evidence>
<dbReference type="RefSeq" id="WP_106535857.1">
    <property type="nucleotide sequence ID" value="NZ_ML142898.1"/>
</dbReference>
<accession>A0A2P8EBP4</accession>
<dbReference type="InterPro" id="IPR013496">
    <property type="entry name" value="CHP02680"/>
</dbReference>
<evidence type="ECO:0000256" key="3">
    <source>
        <dbReference type="SAM" id="MobiDB-lite"/>
    </source>
</evidence>
<dbReference type="OrthoDB" id="8527901at2"/>
<name>A0A2P8EBP4_9ACTN</name>
<organism evidence="4 5">
    <name type="scientific">Haloactinopolyspora alba</name>
    <dbReference type="NCBI Taxonomy" id="648780"/>
    <lineage>
        <taxon>Bacteria</taxon>
        <taxon>Bacillati</taxon>
        <taxon>Actinomycetota</taxon>
        <taxon>Actinomycetes</taxon>
        <taxon>Jiangellales</taxon>
        <taxon>Jiangellaceae</taxon>
        <taxon>Haloactinopolyspora</taxon>
    </lineage>
</organism>
<proteinExistence type="predicted"/>
<keyword evidence="5" id="KW-1185">Reference proteome</keyword>
<protein>
    <submittedName>
        <fullName evidence="4">Uncharacterized protein (TIGR02680 family)</fullName>
    </submittedName>
</protein>
<feature type="region of interest" description="Disordered" evidence="3">
    <location>
        <begin position="362"/>
        <end position="398"/>
    </location>
</feature>
<evidence type="ECO:0000256" key="1">
    <source>
        <dbReference type="ARBA" id="ARBA00023054"/>
    </source>
</evidence>
<dbReference type="InterPro" id="IPR027417">
    <property type="entry name" value="P-loop_NTPase"/>
</dbReference>
<dbReference type="Proteomes" id="UP000243528">
    <property type="component" value="Unassembled WGS sequence"/>
</dbReference>
<feature type="coiled-coil region" evidence="2">
    <location>
        <begin position="753"/>
        <end position="787"/>
    </location>
</feature>
<feature type="compositionally biased region" description="Low complexity" evidence="3">
    <location>
        <begin position="388"/>
        <end position="398"/>
    </location>
</feature>
<sequence length="1363" mass="148622">MSDLPVPDTARWQPLRIGLIDLFYYDDEEFPFVDGRLLLRGNNGTGKSKVLALTLPFLLDGDLSARRVEPDADPNKRMEWNLLLGGEHPHPERLGYTWIEFGRRTDDGALEFCTLGAGLKAASGRGMVRHWFFVTDQRVGGDLQLLDASRTALSRERLTEAIGDRGRVYDHKRDYRRAVDERLFGLGERRYDALVDLLVQLRQPQLSKRPNERALSDALTESLPPVRSDLVEYVAEGFRGLDDEREQLEELADTARATESFLEHYRRYAEVISKRRADEPRRTQSTFEHLGRELVRLHGEVDAAQQAVTDARTELNSLRERSAVLEAQYEALVDGEHADAEVQLESAGRDVAAAAERAEEAAGQAARAADDLSRAQDSLAHARDVADEAATAREQAASEAGSAAASAALAASHGDVATVLDESASDARQLADETLQRRRRGLARVRELISVAEAAAQALSAAQRQLDDATSHLDRASARRSQADAARNDAAESLVNETGAYLNALTELRLDDIGTVVDELRAWVLTLEGHSPVEVALDEAAEQSRSDLSDERARARSRAGDLTERADALADEIAALDEGRATPPPARHTRVDDMPGLPLWRAVDFVDTDPAVHAGLEAALEAAGLLDAHILPGGELRSPEDGEALLTPAAQKSAPLPPSSPRTLADLLRPELPPEQTGVATSDVLTVLHNIAVVDPGTGDTAAGDVPSWVSPDGRFGLGVVTGAWSKNDASYIGDGAREAARQRRLGEARSELDDVRAEQEHVTQLIDRLDRRLRQVREERARLPSERPVRDADAALDAAAAAVLDATAVRDEAATDVERARSLADTRAAELTEAAAALHLPTSLAELDAIRDATDAYAEALQHLWHAADLARREQRTLAAAELDAGNAGERHTAAEHAHRRRGDEHAAARTRLETLEATVGAEVREFQRRRAEVSQARKNTDAAIDTTRDTLGEAQQAEAVAQERERSVTAQQEDAATAREHAIAALRRTVATGLVTVAVPDLDIPDSDAEWSVSQAVGLARSIDQELASTNADDQAWERVQTKLSTEFTTLQAALSRHGHTAVGEPSDDGYVVTVVFGGKTTPVAELAATLREDIDARERLLGAREREIIENHLVTEIGANLADLVTEAESHLRALNAELSERPTSTGMRLRVVWQPRRDGPAGLADARRRLLQMADAWSDEDRQVIGAFLQSRIADVRETDETGTWYEHLETALDYRAWHHFVVERYQNGSWRPATGPASGGERVLAVSLPLFAAASSHYRSAGKPHAARLVTLDEAFAGVDDDSRAKSLGLLHSFDLDVVMTSEREWACYPEVPGLSIAQLSRVEGVPAVLVSRWEWDGRTRSQIDSADVEPAAAGLWD</sequence>
<gene>
    <name evidence="4" type="ORF">CLV30_102246</name>
</gene>
<feature type="compositionally biased region" description="Basic and acidic residues" evidence="3">
    <location>
        <begin position="542"/>
        <end position="562"/>
    </location>
</feature>
<feature type="coiled-coil region" evidence="2">
    <location>
        <begin position="452"/>
        <end position="479"/>
    </location>
</feature>
<dbReference type="NCBIfam" id="TIGR02680">
    <property type="entry name" value="TIGR02680 family protein"/>
    <property type="match status" value="1"/>
</dbReference>
<feature type="region of interest" description="Disordered" evidence="3">
    <location>
        <begin position="540"/>
        <end position="562"/>
    </location>
</feature>